<name>A0A5Q6RZE6_9ACTN</name>
<gene>
    <name evidence="1" type="ORF">FE697_006910</name>
</gene>
<comment type="caution">
    <text evidence="1">The sequence shown here is derived from an EMBL/GenBank/DDBJ whole genome shotgun (WGS) entry which is preliminary data.</text>
</comment>
<evidence type="ECO:0000313" key="1">
    <source>
        <dbReference type="EMBL" id="KAA1423339.1"/>
    </source>
</evidence>
<protein>
    <submittedName>
        <fullName evidence="1">DUF4259 domain-containing protein</fullName>
    </submittedName>
</protein>
<reference evidence="1 2" key="1">
    <citation type="submission" date="2019-09" db="EMBL/GenBank/DDBJ databases">
        <title>Mumia zhuanghuii sp. nov. isolated from the intestinal contents of plateau pika (Ochotona curzoniae) in the Qinghai-Tibet plateau of China.</title>
        <authorList>
            <person name="Tian Z."/>
        </authorList>
    </citation>
    <scope>NUCLEOTIDE SEQUENCE [LARGE SCALE GENOMIC DNA]</scope>
    <source>
        <strain evidence="2">350</strain>
    </source>
</reference>
<dbReference type="AlphaFoldDB" id="A0A5Q6RZE6"/>
<dbReference type="RefSeq" id="WP_149768858.1">
    <property type="nucleotide sequence ID" value="NZ_VDFQ02000002.1"/>
</dbReference>
<accession>A0A5Q6RZE6</accession>
<dbReference type="Proteomes" id="UP000307768">
    <property type="component" value="Unassembled WGS sequence"/>
</dbReference>
<proteinExistence type="predicted"/>
<dbReference type="Pfam" id="PF14078">
    <property type="entry name" value="DUF4259"/>
    <property type="match status" value="1"/>
</dbReference>
<dbReference type="OrthoDB" id="3829495at2"/>
<sequence>MGVWAMGVFGNDDAADLAFEVDDAETAREVRSVLAQAIDTVLNDPTKADRGDVLVAVAAAALVALSLGTDLELAEMDVYGPQDWEPALLDADPHLVSSAREVVRLVCLPHAQQRWKRKKALWRSAAEHAEYLREVSAVRDALAEPQ</sequence>
<evidence type="ECO:0000313" key="2">
    <source>
        <dbReference type="Proteomes" id="UP000307768"/>
    </source>
</evidence>
<organism evidence="1 2">
    <name type="scientific">Mumia zhuanghuii</name>
    <dbReference type="NCBI Taxonomy" id="2585211"/>
    <lineage>
        <taxon>Bacteria</taxon>
        <taxon>Bacillati</taxon>
        <taxon>Actinomycetota</taxon>
        <taxon>Actinomycetes</taxon>
        <taxon>Propionibacteriales</taxon>
        <taxon>Nocardioidaceae</taxon>
        <taxon>Mumia</taxon>
    </lineage>
</organism>
<dbReference type="EMBL" id="VDFQ02000002">
    <property type="protein sequence ID" value="KAA1423339.1"/>
    <property type="molecule type" value="Genomic_DNA"/>
</dbReference>
<dbReference type="InterPro" id="IPR025355">
    <property type="entry name" value="DUF4259"/>
</dbReference>